<evidence type="ECO:0000313" key="2">
    <source>
        <dbReference type="WBParaSite" id="PSU_v2.g8914.t1"/>
    </source>
</evidence>
<dbReference type="Gene3D" id="3.40.395.10">
    <property type="entry name" value="Adenoviral Proteinase, Chain A"/>
    <property type="match status" value="1"/>
</dbReference>
<accession>A0A914Z8B1</accession>
<reference evidence="2" key="1">
    <citation type="submission" date="2022-11" db="UniProtKB">
        <authorList>
            <consortium name="WormBaseParasite"/>
        </authorList>
    </citation>
    <scope>IDENTIFICATION</scope>
</reference>
<protein>
    <submittedName>
        <fullName evidence="2">Ubiquitin-like protease family profile domain-containing protein</fullName>
    </submittedName>
</protein>
<proteinExistence type="predicted"/>
<evidence type="ECO:0000313" key="1">
    <source>
        <dbReference type="Proteomes" id="UP000887577"/>
    </source>
</evidence>
<dbReference type="Proteomes" id="UP000887577">
    <property type="component" value="Unplaced"/>
</dbReference>
<sequence>MLNKNLEDLSVGTLEEDLINQGGTPQNNNIITIDDDENVDDAQLDEVANNALQIPLSAYNLNKVINKEYIDDVTIDSVINKDVVQRNPDILLVSATVWQQRIIENWGDERRLPNRLPTIPRYSTTFRKAVIPIHMQNHWNVAVLDKETKKCVFYCTLRWELGEPYYSKLKLICCLLCDGEECEIVTAPDDSFLMQYDGYNCGPMICMLAYRILNNEV</sequence>
<organism evidence="1 2">
    <name type="scientific">Panagrolaimus superbus</name>
    <dbReference type="NCBI Taxonomy" id="310955"/>
    <lineage>
        <taxon>Eukaryota</taxon>
        <taxon>Metazoa</taxon>
        <taxon>Ecdysozoa</taxon>
        <taxon>Nematoda</taxon>
        <taxon>Chromadorea</taxon>
        <taxon>Rhabditida</taxon>
        <taxon>Tylenchina</taxon>
        <taxon>Panagrolaimomorpha</taxon>
        <taxon>Panagrolaimoidea</taxon>
        <taxon>Panagrolaimidae</taxon>
        <taxon>Panagrolaimus</taxon>
    </lineage>
</organism>
<dbReference type="SUPFAM" id="SSF54001">
    <property type="entry name" value="Cysteine proteinases"/>
    <property type="match status" value="1"/>
</dbReference>
<keyword evidence="1" id="KW-1185">Reference proteome</keyword>
<name>A0A914Z8B1_9BILA</name>
<dbReference type="WBParaSite" id="PSU_v2.g8914.t1">
    <property type="protein sequence ID" value="PSU_v2.g8914.t1"/>
    <property type="gene ID" value="PSU_v2.g8914"/>
</dbReference>
<dbReference type="InterPro" id="IPR038765">
    <property type="entry name" value="Papain-like_cys_pep_sf"/>
</dbReference>
<dbReference type="AlphaFoldDB" id="A0A914Z8B1"/>